<dbReference type="EMBL" id="LR796950">
    <property type="protein sequence ID" value="CAB4177403.1"/>
    <property type="molecule type" value="Genomic_DNA"/>
</dbReference>
<dbReference type="EMBL" id="LR797462">
    <property type="protein sequence ID" value="CAB4218043.1"/>
    <property type="molecule type" value="Genomic_DNA"/>
</dbReference>
<dbReference type="EMBL" id="LR797284">
    <property type="protein sequence ID" value="CAB4199330.1"/>
    <property type="molecule type" value="Genomic_DNA"/>
</dbReference>
<accession>A0A6J5PZM1</accession>
<organism evidence="3">
    <name type="scientific">uncultured Caudovirales phage</name>
    <dbReference type="NCBI Taxonomy" id="2100421"/>
    <lineage>
        <taxon>Viruses</taxon>
        <taxon>Duplodnaviria</taxon>
        <taxon>Heunggongvirae</taxon>
        <taxon>Uroviricota</taxon>
        <taxon>Caudoviricetes</taxon>
        <taxon>Peduoviridae</taxon>
        <taxon>Maltschvirus</taxon>
        <taxon>Maltschvirus maltsch</taxon>
    </lineage>
</organism>
<evidence type="ECO:0000313" key="3">
    <source>
        <dbReference type="EMBL" id="CAB4177403.1"/>
    </source>
</evidence>
<gene>
    <name evidence="3" type="ORF">UFOVP1001_40</name>
    <name evidence="4" type="ORF">UFOVP1338_36</name>
    <name evidence="5" type="ORF">UFOVP1447_31</name>
    <name evidence="6" type="ORF">UFOVP1599_27</name>
    <name evidence="1" type="ORF">UFOVP827_37</name>
    <name evidence="2" type="ORF">UFOVP916_16</name>
</gene>
<dbReference type="EMBL" id="LR796778">
    <property type="protein sequence ID" value="CAB4165361.1"/>
    <property type="molecule type" value="Genomic_DNA"/>
</dbReference>
<evidence type="ECO:0000313" key="5">
    <source>
        <dbReference type="EMBL" id="CAB4213443.1"/>
    </source>
</evidence>
<dbReference type="EMBL" id="LR796866">
    <property type="protein sequence ID" value="CAB4171439.1"/>
    <property type="molecule type" value="Genomic_DNA"/>
</dbReference>
<evidence type="ECO:0000313" key="2">
    <source>
        <dbReference type="EMBL" id="CAB4171439.1"/>
    </source>
</evidence>
<evidence type="ECO:0000313" key="1">
    <source>
        <dbReference type="EMBL" id="CAB4165361.1"/>
    </source>
</evidence>
<dbReference type="GO" id="GO:0006302">
    <property type="term" value="P:double-strand break repair"/>
    <property type="evidence" value="ECO:0007669"/>
    <property type="project" value="UniProtKB-ARBA"/>
</dbReference>
<sequence>MSELIKVPTIAELYVDNIQEAFKTEQLNFLLNHEPKKEWVKVHPFIKGYNYIPIDKVEFLLRKIFKRYRIEITAQGTSFNGVYVTVRVHYWNPVFNDWDFHDGIGAVQLQTAKGTSPADLNNINNGALSMAYPIAKTVAIKDACDHFGKLFGCDLNRKDTLSFSIDSSLQPVDYDTLKALYDDLETSLLITPEMEIVATEIFKNKDESRYKKLYNQLIKLQTK</sequence>
<reference evidence="3" key="1">
    <citation type="submission" date="2020-05" db="EMBL/GenBank/DDBJ databases">
        <authorList>
            <person name="Chiriac C."/>
            <person name="Salcher M."/>
            <person name="Ghai R."/>
            <person name="Kavagutti S V."/>
        </authorList>
    </citation>
    <scope>NUCLEOTIDE SEQUENCE</scope>
</reference>
<evidence type="ECO:0000313" key="6">
    <source>
        <dbReference type="EMBL" id="CAB4218043.1"/>
    </source>
</evidence>
<protein>
    <submittedName>
        <fullName evidence="3">Uncharacterized protein</fullName>
    </submittedName>
</protein>
<dbReference type="InterPro" id="IPR042525">
    <property type="entry name" value="Rad52_Rad59_Rad22_sf"/>
</dbReference>
<name>A0A6J5PZM1_9CAUD</name>
<dbReference type="GO" id="GO:0006310">
    <property type="term" value="P:DNA recombination"/>
    <property type="evidence" value="ECO:0007669"/>
    <property type="project" value="UniProtKB-ARBA"/>
</dbReference>
<proteinExistence type="predicted"/>
<dbReference type="EMBL" id="LR797398">
    <property type="protein sequence ID" value="CAB4213443.1"/>
    <property type="molecule type" value="Genomic_DNA"/>
</dbReference>
<evidence type="ECO:0000313" key="4">
    <source>
        <dbReference type="EMBL" id="CAB4199330.1"/>
    </source>
</evidence>
<dbReference type="Gene3D" id="3.30.390.80">
    <property type="entry name" value="DNA repair protein Rad52/59/22"/>
    <property type="match status" value="1"/>
</dbReference>